<proteinExistence type="predicted"/>
<dbReference type="EMBL" id="OX597815">
    <property type="protein sequence ID" value="CAI9717478.1"/>
    <property type="molecule type" value="Genomic_DNA"/>
</dbReference>
<reference evidence="1" key="1">
    <citation type="submission" date="2023-08" db="EMBL/GenBank/DDBJ databases">
        <authorList>
            <person name="Alioto T."/>
            <person name="Alioto T."/>
            <person name="Gomez Garrido J."/>
        </authorList>
    </citation>
    <scope>NUCLEOTIDE SEQUENCE</scope>
</reference>
<organism evidence="1 2">
    <name type="scientific">Octopus vulgaris</name>
    <name type="common">Common octopus</name>
    <dbReference type="NCBI Taxonomy" id="6645"/>
    <lineage>
        <taxon>Eukaryota</taxon>
        <taxon>Metazoa</taxon>
        <taxon>Spiralia</taxon>
        <taxon>Lophotrochozoa</taxon>
        <taxon>Mollusca</taxon>
        <taxon>Cephalopoda</taxon>
        <taxon>Coleoidea</taxon>
        <taxon>Octopodiformes</taxon>
        <taxon>Octopoda</taxon>
        <taxon>Incirrata</taxon>
        <taxon>Octopodidae</taxon>
        <taxon>Octopus</taxon>
    </lineage>
</organism>
<protein>
    <recommendedName>
        <fullName evidence="3">Reverse transcriptase domain-containing protein</fullName>
    </recommendedName>
</protein>
<dbReference type="PANTHER" id="PTHR47027">
    <property type="entry name" value="REVERSE TRANSCRIPTASE DOMAIN-CONTAINING PROTEIN"/>
    <property type="match status" value="1"/>
</dbReference>
<evidence type="ECO:0000313" key="1">
    <source>
        <dbReference type="EMBL" id="CAI9717478.1"/>
    </source>
</evidence>
<dbReference type="Proteomes" id="UP001162480">
    <property type="component" value="Chromosome 2"/>
</dbReference>
<evidence type="ECO:0008006" key="3">
    <source>
        <dbReference type="Google" id="ProtNLM"/>
    </source>
</evidence>
<sequence>MESRPRTMTYQPRCINEVSKLCELFFLIWESGSVPQEFKDDSIVHLYKHKGSRCECNNHGGISLLCIAGKTLGRVILNRLNNAFDSLVLHESQCGFRVVRSTVDMIFSLSSPTVDGKALKTVTFFTFLGSIVSNYANMDKEIESRIKKANFVFEVLPGLLVNPDKSDLDDGRLICFEKGRKESVDNAELFSTHFPYENTRTGSYLNAISPIMQLYSELVLFLKSSTLRIVH</sequence>
<name>A0AA36AL33_OCTVU</name>
<accession>A0AA36AL33</accession>
<evidence type="ECO:0000313" key="2">
    <source>
        <dbReference type="Proteomes" id="UP001162480"/>
    </source>
</evidence>
<dbReference type="AlphaFoldDB" id="A0AA36AL33"/>
<keyword evidence="2" id="KW-1185">Reference proteome</keyword>
<dbReference type="PANTHER" id="PTHR47027:SF20">
    <property type="entry name" value="REVERSE TRANSCRIPTASE-LIKE PROTEIN WITH RNA-DIRECTED DNA POLYMERASE DOMAIN"/>
    <property type="match status" value="1"/>
</dbReference>
<gene>
    <name evidence="1" type="ORF">OCTVUL_1B017381</name>
</gene>